<dbReference type="VEuPathDB" id="FungiDB:PC110_g18910"/>
<dbReference type="SUPFAM" id="SSF103473">
    <property type="entry name" value="MFS general substrate transporter"/>
    <property type="match status" value="1"/>
</dbReference>
<dbReference type="Pfam" id="PF02567">
    <property type="entry name" value="PhzC-PhzF"/>
    <property type="match status" value="1"/>
</dbReference>
<dbReference type="GO" id="GO:0016020">
    <property type="term" value="C:membrane"/>
    <property type="evidence" value="ECO:0007669"/>
    <property type="project" value="UniProtKB-SubCell"/>
</dbReference>
<gene>
    <name evidence="4" type="ORF">PC115_g17767</name>
</gene>
<protein>
    <submittedName>
        <fullName evidence="4">Uncharacterized protein</fullName>
    </submittedName>
</protein>
<dbReference type="SUPFAM" id="SSF54506">
    <property type="entry name" value="Diaminopimelate epimerase-like"/>
    <property type="match status" value="1"/>
</dbReference>
<dbReference type="Gene3D" id="3.10.310.10">
    <property type="entry name" value="Diaminopimelate Epimerase, Chain A, domain 1"/>
    <property type="match status" value="1"/>
</dbReference>
<organism evidence="4 5">
    <name type="scientific">Phytophthora cactorum</name>
    <dbReference type="NCBI Taxonomy" id="29920"/>
    <lineage>
        <taxon>Eukaryota</taxon>
        <taxon>Sar</taxon>
        <taxon>Stramenopiles</taxon>
        <taxon>Oomycota</taxon>
        <taxon>Peronosporomycetes</taxon>
        <taxon>Peronosporales</taxon>
        <taxon>Peronosporaceae</taxon>
        <taxon>Phytophthora</taxon>
    </lineage>
</organism>
<dbReference type="AlphaFoldDB" id="A0A8T1B5S3"/>
<evidence type="ECO:0000256" key="2">
    <source>
        <dbReference type="ARBA" id="ARBA00023235"/>
    </source>
</evidence>
<feature type="transmembrane region" description="Helical" evidence="3">
    <location>
        <begin position="203"/>
        <end position="222"/>
    </location>
</feature>
<dbReference type="PANTHER" id="PTHR13774">
    <property type="entry name" value="PHENAZINE BIOSYNTHESIS PROTEIN"/>
    <property type="match status" value="1"/>
</dbReference>
<evidence type="ECO:0000256" key="1">
    <source>
        <dbReference type="ARBA" id="ARBA00008270"/>
    </source>
</evidence>
<sequence>MCQYILLSPRRCSSDCRRLCPVARTVAGLRKSETSAADSGGRVFRRAFSGQPGGCGVAVTRCVPQGRGFGWMQRVAIENNLSETAYVALRERTAQTPNDVVEYDLRWFTPGMEVKLCGHATLSTAFALYDTGRVTTSQTLHFYTLSGQFSTRQIQSGPASSLLDHAVLDLLAKGGEYGRQRLFGAVGWGIGTYLTGIAVACRGIFWSFNLCLIVGFSTLLVLQRIPPVKYDEYTALETADEGEQGVSDVTPSFLETTRLISKKMDVLVLLGVVFIMGEHAWGLL</sequence>
<keyword evidence="3" id="KW-0472">Membrane</keyword>
<feature type="transmembrane region" description="Helical" evidence="3">
    <location>
        <begin position="266"/>
        <end position="283"/>
    </location>
</feature>
<comment type="similarity">
    <text evidence="1">Belongs to the PhzF family.</text>
</comment>
<keyword evidence="3" id="KW-0812">Transmembrane</keyword>
<dbReference type="PANTHER" id="PTHR13774:SF17">
    <property type="entry name" value="PHENAZINE BIOSYNTHESIS-LIKE DOMAIN-CONTAINING PROTEIN"/>
    <property type="match status" value="1"/>
</dbReference>
<evidence type="ECO:0000313" key="4">
    <source>
        <dbReference type="EMBL" id="KAG2895568.1"/>
    </source>
</evidence>
<proteinExistence type="inferred from homology"/>
<dbReference type="InterPro" id="IPR036259">
    <property type="entry name" value="MFS_trans_sf"/>
</dbReference>
<reference evidence="4" key="1">
    <citation type="submission" date="2018-10" db="EMBL/GenBank/DDBJ databases">
        <title>Effector identification in a new, highly contiguous assembly of the strawberry crown rot pathogen Phytophthora cactorum.</title>
        <authorList>
            <person name="Armitage A.D."/>
            <person name="Nellist C.F."/>
            <person name="Bates H."/>
            <person name="Vickerstaff R.J."/>
            <person name="Harrison R.J."/>
        </authorList>
    </citation>
    <scope>NUCLEOTIDE SEQUENCE</scope>
    <source>
        <strain evidence="4">4032</strain>
    </source>
</reference>
<keyword evidence="3" id="KW-1133">Transmembrane helix</keyword>
<dbReference type="GO" id="GO:0005737">
    <property type="term" value="C:cytoplasm"/>
    <property type="evidence" value="ECO:0007669"/>
    <property type="project" value="TreeGrafter"/>
</dbReference>
<accession>A0A8T1B5S3</accession>
<keyword evidence="2" id="KW-0413">Isomerase</keyword>
<dbReference type="VEuPathDB" id="FungiDB:PC110_g18911"/>
<evidence type="ECO:0000313" key="5">
    <source>
        <dbReference type="Proteomes" id="UP000774804"/>
    </source>
</evidence>
<evidence type="ECO:0000256" key="3">
    <source>
        <dbReference type="SAM" id="Phobius"/>
    </source>
</evidence>
<dbReference type="EMBL" id="RCMI01000868">
    <property type="protein sequence ID" value="KAG2895568.1"/>
    <property type="molecule type" value="Genomic_DNA"/>
</dbReference>
<name>A0A8T1B5S3_9STRA</name>
<comment type="caution">
    <text evidence="4">The sequence shown here is derived from an EMBL/GenBank/DDBJ whole genome shotgun (WGS) entry which is preliminary data.</text>
</comment>
<dbReference type="InterPro" id="IPR003719">
    <property type="entry name" value="Phenazine_PhzF-like"/>
</dbReference>
<dbReference type="GO" id="GO:0016853">
    <property type="term" value="F:isomerase activity"/>
    <property type="evidence" value="ECO:0007669"/>
    <property type="project" value="UniProtKB-KW"/>
</dbReference>
<dbReference type="Proteomes" id="UP000774804">
    <property type="component" value="Unassembled WGS sequence"/>
</dbReference>